<dbReference type="PANTHER" id="PTHR21485">
    <property type="entry name" value="HAD SUPERFAMILY MEMBERS CMAS AND KDSC"/>
    <property type="match status" value="1"/>
</dbReference>
<reference evidence="1 2" key="1">
    <citation type="submission" date="2024-04" db="EMBL/GenBank/DDBJ databases">
        <title>Kosakonia calanthae sp. nov., a halophilic bacterium isolated from leaves of Calanthe tiplacata.</title>
        <authorList>
            <person name="Wu P."/>
        </authorList>
    </citation>
    <scope>NUCLEOTIDE SEQUENCE [LARGE SCALE GENOMIC DNA]</scope>
    <source>
        <strain evidence="1 2">BYX6</strain>
    </source>
</reference>
<dbReference type="Gene3D" id="3.90.550.10">
    <property type="entry name" value="Spore Coat Polysaccharide Biosynthesis Protein SpsA, Chain A"/>
    <property type="match status" value="1"/>
</dbReference>
<dbReference type="GO" id="GO:0016779">
    <property type="term" value="F:nucleotidyltransferase activity"/>
    <property type="evidence" value="ECO:0007669"/>
    <property type="project" value="UniProtKB-KW"/>
</dbReference>
<dbReference type="Pfam" id="PF02348">
    <property type="entry name" value="CTP_transf_3"/>
    <property type="match status" value="1"/>
</dbReference>
<gene>
    <name evidence="1" type="ORF">AAEY27_08250</name>
</gene>
<dbReference type="EMBL" id="CP151800">
    <property type="protein sequence ID" value="WZV99855.1"/>
    <property type="molecule type" value="Genomic_DNA"/>
</dbReference>
<accession>A0ABZ3BAX6</accession>
<keyword evidence="1" id="KW-0808">Transferase</keyword>
<keyword evidence="2" id="KW-1185">Reference proteome</keyword>
<dbReference type="RefSeq" id="WP_342324544.1">
    <property type="nucleotide sequence ID" value="NZ_CP151800.1"/>
</dbReference>
<dbReference type="PANTHER" id="PTHR21485:SF6">
    <property type="entry name" value="N-ACYLNEURAMINATE CYTIDYLYLTRANSFERASE-RELATED"/>
    <property type="match status" value="1"/>
</dbReference>
<dbReference type="EC" id="2.7.7.-" evidence="1"/>
<dbReference type="InterPro" id="IPR003329">
    <property type="entry name" value="Cytidylyl_trans"/>
</dbReference>
<dbReference type="CDD" id="cd02513">
    <property type="entry name" value="CMP-NeuAc_Synthase"/>
    <property type="match status" value="1"/>
</dbReference>
<proteinExistence type="predicted"/>
<dbReference type="Proteomes" id="UP001466893">
    <property type="component" value="Chromosome"/>
</dbReference>
<dbReference type="InterPro" id="IPR050793">
    <property type="entry name" value="CMP-NeuNAc_synthase"/>
</dbReference>
<keyword evidence="1" id="KW-0548">Nucleotidyltransferase</keyword>
<organism evidence="1 2">
    <name type="scientific">Kosakonia calanthes</name>
    <dbReference type="NCBI Taxonomy" id="3139408"/>
    <lineage>
        <taxon>Bacteria</taxon>
        <taxon>Pseudomonadati</taxon>
        <taxon>Pseudomonadota</taxon>
        <taxon>Gammaproteobacteria</taxon>
        <taxon>Enterobacterales</taxon>
        <taxon>Enterobacteriaceae</taxon>
        <taxon>Kosakonia</taxon>
    </lineage>
</organism>
<protein>
    <submittedName>
        <fullName evidence="1">Acylneuraminate cytidylyltransferase family protein</fullName>
        <ecNumber evidence="1">2.7.7.-</ecNumber>
    </submittedName>
</protein>
<sequence>MKNIAFIFARGGSKGLPGKNIKPLAGKPLLHYSIEIAKATSSISEVFVSTDDEAIKQCAREKDAIVIDRPADLASDTSPEWLAWRHAIEWVTANYGSFDNFVSLPATSPLRAVQDVEQAIQKKAEMNADICIGVTPAGRSPYFNMVKMDQAGCVELVIQPTGTVSRRQDSPDVFDITTVVYVASPDFIMNNYGLFSGKVTSVLIPKERAVDIDDIYDFHMAEILINLKNEESKNVEK</sequence>
<name>A0ABZ3BAX6_9ENTR</name>
<dbReference type="SUPFAM" id="SSF53448">
    <property type="entry name" value="Nucleotide-diphospho-sugar transferases"/>
    <property type="match status" value="1"/>
</dbReference>
<evidence type="ECO:0000313" key="1">
    <source>
        <dbReference type="EMBL" id="WZV99855.1"/>
    </source>
</evidence>
<dbReference type="InterPro" id="IPR029044">
    <property type="entry name" value="Nucleotide-diphossugar_trans"/>
</dbReference>
<evidence type="ECO:0000313" key="2">
    <source>
        <dbReference type="Proteomes" id="UP001466893"/>
    </source>
</evidence>